<dbReference type="RefSeq" id="WP_210683439.1">
    <property type="nucleotide sequence ID" value="NZ_JAGMWN010000012.1"/>
</dbReference>
<sequence length="182" mass="20572">MTDVNAIAKASVEVRDMIAAWAMARADGAPVPFKRDFDPIAIPRLLPHIWIYRFDPELDDFVCRLAGERINLAWGAVSLRGQRFRDIVGVKNHASALRRWLDVIQTPLVQYGMQEDPLGGTNHAERLVLPMASEGGTVDYTIGLSLYERRQTDHKLTPPVWDNVHRIACAELDADFLARLKR</sequence>
<dbReference type="AlphaFoldDB" id="A0A8J7SQ65"/>
<accession>A0A8J7SQ65</accession>
<name>A0A8J7SQ65_9PROT</name>
<gene>
    <name evidence="1" type="ORF">KAJ83_17640</name>
</gene>
<evidence type="ECO:0000313" key="2">
    <source>
        <dbReference type="Proteomes" id="UP000672602"/>
    </source>
</evidence>
<dbReference type="EMBL" id="JAGMWN010000012">
    <property type="protein sequence ID" value="MBP5858846.1"/>
    <property type="molecule type" value="Genomic_DNA"/>
</dbReference>
<reference evidence="1" key="1">
    <citation type="submission" date="2021-04" db="EMBL/GenBank/DDBJ databases">
        <authorList>
            <person name="Zhang D.-C."/>
        </authorList>
    </citation>
    <scope>NUCLEOTIDE SEQUENCE</scope>
    <source>
        <strain evidence="1">CGMCC 1.15697</strain>
    </source>
</reference>
<dbReference type="Pfam" id="PF07310">
    <property type="entry name" value="PAS_5"/>
    <property type="match status" value="1"/>
</dbReference>
<evidence type="ECO:0000313" key="1">
    <source>
        <dbReference type="EMBL" id="MBP5858846.1"/>
    </source>
</evidence>
<comment type="caution">
    <text evidence="1">The sequence shown here is derived from an EMBL/GenBank/DDBJ whole genome shotgun (WGS) entry which is preliminary data.</text>
</comment>
<protein>
    <submittedName>
        <fullName evidence="1">PAS domain-containing protein</fullName>
    </submittedName>
</protein>
<dbReference type="InterPro" id="IPR009922">
    <property type="entry name" value="DUF1457"/>
</dbReference>
<keyword evidence="2" id="KW-1185">Reference proteome</keyword>
<dbReference type="Proteomes" id="UP000672602">
    <property type="component" value="Unassembled WGS sequence"/>
</dbReference>
<proteinExistence type="predicted"/>
<organism evidence="1 2">
    <name type="scientific">Marivibrio halodurans</name>
    <dbReference type="NCBI Taxonomy" id="2039722"/>
    <lineage>
        <taxon>Bacteria</taxon>
        <taxon>Pseudomonadati</taxon>
        <taxon>Pseudomonadota</taxon>
        <taxon>Alphaproteobacteria</taxon>
        <taxon>Rhodospirillales</taxon>
        <taxon>Rhodospirillaceae</taxon>
        <taxon>Marivibrio</taxon>
    </lineage>
</organism>